<feature type="region of interest" description="Disordered" evidence="2">
    <location>
        <begin position="1756"/>
        <end position="1791"/>
    </location>
</feature>
<accession>A0AAD4JWY8</accession>
<dbReference type="PANTHER" id="PTHR46345">
    <property type="entry name" value="INVERTED FORMIN-2"/>
    <property type="match status" value="1"/>
</dbReference>
<dbReference type="InterPro" id="IPR042201">
    <property type="entry name" value="FH2_Formin_sf"/>
</dbReference>
<evidence type="ECO:0000313" key="5">
    <source>
        <dbReference type="EMBL" id="KAH8366251.1"/>
    </source>
</evidence>
<feature type="compositionally biased region" description="Basic and acidic residues" evidence="2">
    <location>
        <begin position="1091"/>
        <end position="1111"/>
    </location>
</feature>
<feature type="compositionally biased region" description="Basic and acidic residues" evidence="2">
    <location>
        <begin position="938"/>
        <end position="948"/>
    </location>
</feature>
<keyword evidence="1" id="KW-0175">Coiled coil</keyword>
<feature type="compositionally biased region" description="Pro residues" evidence="2">
    <location>
        <begin position="382"/>
        <end position="398"/>
    </location>
</feature>
<gene>
    <name evidence="5" type="ORF">KR093_010981</name>
</gene>
<feature type="compositionally biased region" description="Low complexity" evidence="2">
    <location>
        <begin position="1671"/>
        <end position="1695"/>
    </location>
</feature>
<evidence type="ECO:0000256" key="1">
    <source>
        <dbReference type="SAM" id="Coils"/>
    </source>
</evidence>
<comment type="caution">
    <text evidence="5">The sequence shown here is derived from an EMBL/GenBank/DDBJ whole genome shotgun (WGS) entry which is preliminary data.</text>
</comment>
<feature type="compositionally biased region" description="Polar residues" evidence="2">
    <location>
        <begin position="898"/>
        <end position="909"/>
    </location>
</feature>
<evidence type="ECO:0000259" key="3">
    <source>
        <dbReference type="PROSITE" id="PS51232"/>
    </source>
</evidence>
<feature type="region of interest" description="Disordered" evidence="2">
    <location>
        <begin position="1246"/>
        <end position="1265"/>
    </location>
</feature>
<keyword evidence="6" id="KW-1185">Reference proteome</keyword>
<dbReference type="PROSITE" id="PS51232">
    <property type="entry name" value="GBD_FH3"/>
    <property type="match status" value="1"/>
</dbReference>
<evidence type="ECO:0000256" key="2">
    <source>
        <dbReference type="SAM" id="MobiDB-lite"/>
    </source>
</evidence>
<feature type="compositionally biased region" description="Basic and acidic residues" evidence="2">
    <location>
        <begin position="1388"/>
        <end position="1416"/>
    </location>
</feature>
<evidence type="ECO:0000313" key="6">
    <source>
        <dbReference type="Proteomes" id="UP001200034"/>
    </source>
</evidence>
<feature type="region of interest" description="Disordered" evidence="2">
    <location>
        <begin position="326"/>
        <end position="401"/>
    </location>
</feature>
<dbReference type="Pfam" id="PF02181">
    <property type="entry name" value="FH2"/>
    <property type="match status" value="1"/>
</dbReference>
<feature type="domain" description="GBD/FH3" evidence="3">
    <location>
        <begin position="1"/>
        <end position="320"/>
    </location>
</feature>
<evidence type="ECO:0000259" key="4">
    <source>
        <dbReference type="PROSITE" id="PS51444"/>
    </source>
</evidence>
<proteinExistence type="predicted"/>
<feature type="compositionally biased region" description="Low complexity" evidence="2">
    <location>
        <begin position="1622"/>
        <end position="1635"/>
    </location>
</feature>
<dbReference type="Proteomes" id="UP001200034">
    <property type="component" value="Unassembled WGS sequence"/>
</dbReference>
<dbReference type="PANTHER" id="PTHR46345:SF8">
    <property type="entry name" value="FORMIN 3, ISOFORM B"/>
    <property type="match status" value="1"/>
</dbReference>
<organism evidence="5 6">
    <name type="scientific">Drosophila rubida</name>
    <dbReference type="NCBI Taxonomy" id="30044"/>
    <lineage>
        <taxon>Eukaryota</taxon>
        <taxon>Metazoa</taxon>
        <taxon>Ecdysozoa</taxon>
        <taxon>Arthropoda</taxon>
        <taxon>Hexapoda</taxon>
        <taxon>Insecta</taxon>
        <taxon>Pterygota</taxon>
        <taxon>Neoptera</taxon>
        <taxon>Endopterygota</taxon>
        <taxon>Diptera</taxon>
        <taxon>Brachycera</taxon>
        <taxon>Muscomorpha</taxon>
        <taxon>Ephydroidea</taxon>
        <taxon>Drosophilidae</taxon>
        <taxon>Drosophila</taxon>
    </lineage>
</organism>
<feature type="compositionally biased region" description="Polar residues" evidence="2">
    <location>
        <begin position="1365"/>
        <end position="1386"/>
    </location>
</feature>
<feature type="compositionally biased region" description="Polar residues" evidence="2">
    <location>
        <begin position="1703"/>
        <end position="1730"/>
    </location>
</feature>
<feature type="compositionally biased region" description="Polar residues" evidence="2">
    <location>
        <begin position="485"/>
        <end position="494"/>
    </location>
</feature>
<feature type="region of interest" description="Disordered" evidence="2">
    <location>
        <begin position="1090"/>
        <end position="1146"/>
    </location>
</feature>
<sequence length="1791" mass="197534">MDSRIGLDYIVENRDYIAKLGSALDTQNATVKKQVFELLSALCAYSPDGYARAIETLDFYKNLKKERYRFKIVINELELSSAATAPPLEYQATLLAFINCVIISEPKLQERIRIRNEFIVAPQTNAANNYRIWLTRQAAASERGARACCVCVVDCQGCCCNVESSPTSSSSSSSSPSESASAPQLPLQRRRTFCCSLSRYSCAALQLVQNLKKVVHSVSDIIVQLDVFVEQQECDEAQSLEAPDGINLNSHLDVFYAILRQVADKPQEGPFLSILQHLLRIDSREPLSDVIWDTSERLVHRATLIESPDDAVRLLRQQSAQKFTCPNCRANNDATSPTRKPSLAPAQAAKPPPPPPPMAPPPPPPPVAFAVNGVTVNGHAPSQPPPPPPPSLPRPRTPLVPDTAPVASVVLLPQQDTPAPKAKMKTINWGKIPHNKVLGKENIWSKMATQHRDTDQKDIDFNALEDLFQLQSTSVQGSPKLGRESGNQSSSSGYDTLDHKVKLEISLLDGKRSLNVNIFLKQFRSGKQNIVQLIRDGVHEDIGAERLRGLLKILPEVDELELLKSFNGDKARLGTAEKFLLQLLEVPNYKLRIESMLLKEEFAANVAYLEPCINAMLYAGDDLLNNKALQEVLYMVVVAGNFLNSGGYAGNAAGVKLSSLQKLTDIRANKPGMNLIHFVALQAEQRNPELLQFTTQLNTLENASKTTMEQINNEIGTLDNRIRKISKLIEQPATDADIKQQMLDFLQAAESELSLLQRGMKQVDALRLKLAEFFCEDAGTFKLEECFKIFQSFCDKFRQSIKENEKRVQLELQQERRRKQREEQMAKKAKQCEYSDMNSHRQQTNCATLAVGQAGTPVSDSDSFLGDGLFDPRASPALSKHHLGSGEITNGFIRLEQDSSASPDITPNGSLRRRPSRVLAGEDELMEFLRRSTGPHDGPGHASRERKVAYGSLDRSWGRRARSGSSSRKRPDLLNIDFGVDRERANSPAPLLQPQSQQQQDRLQSPLASSGTGTPTTTANTPNSNGPTSHLPSQHPHQQQQQPPTAHEDAKPRISREWRQKIETWLQSNENDEKQNEEYKRKRRLVNANRRSLENETENERKLDPLPEEKIVPATPSTSTTATTTPTNPTNQQHKQRDQESSPTAGKYQRVYADWKPSSTLEHTDVVGNIQAIADATTKPQPHLTTAEELRQYRRQRSQEQSQSPGVLHSIAEEDRRKSIIHMLGEGDGSTDRLKIYVRRPSAMDLQPDSQVKQPDAMPTVNSEDPFASLLDHHKSHNESQYASAASSKEIDADNIETPPVTRRVLATPNTTVVTVSLTDKPKHAPEDKSTTPSTAAASVESDAPGHFDRYASARRTRRYKRPTDYSSGNEELVTPSQDVKQSASASEVRRLQKDEEHQQQQPEKARNITKLEKVGRHISSINQEDVREAIRNLKSPTGTPERPWSPPRELTPSKLKLTVSGHHHELNDEGFEETQSLVSDTPSHGKGESTNSSCNEANEAPTQQRSRPLSKQKTSTTSISAMGMGMSSRLSERLQQARLRGSSTSAAQVSPPSRPQNPMPAAATATAKRSLSASRPLRMPNGSPMLGATPTGSMRSSSGVRREPNYVQVPPKSRDVERSSSRNSLRSSRSSINSGASTQTVVRRLPSVQRTATVSVDSSPSKRPLAAQNSRPASARGVPASRSSSSGSSVGPSVILVRSKLTPGQTTRSAQQPATQLLGNSTSFKENQGTTSTAAPAASRLTAARSAMLVKNVLNQQAKASSSNPQQRNPRQSVSSFMRPTASSATKRQK</sequence>
<feature type="compositionally biased region" description="Polar residues" evidence="2">
    <location>
        <begin position="1542"/>
        <end position="1552"/>
    </location>
</feature>
<dbReference type="Gene3D" id="1.20.58.2220">
    <property type="entry name" value="Formin, FH2 domain"/>
    <property type="match status" value="1"/>
</dbReference>
<feature type="region of interest" description="Disordered" evidence="2">
    <location>
        <begin position="474"/>
        <end position="494"/>
    </location>
</feature>
<dbReference type="SUPFAM" id="SSF101447">
    <property type="entry name" value="Formin homology 2 domain (FH2 domain)"/>
    <property type="match status" value="1"/>
</dbReference>
<feature type="compositionally biased region" description="Polar residues" evidence="2">
    <location>
        <begin position="326"/>
        <end position="339"/>
    </location>
</feature>
<name>A0AAD4JWY8_9MUSC</name>
<feature type="compositionally biased region" description="Basic and acidic residues" evidence="2">
    <location>
        <begin position="1320"/>
        <end position="1330"/>
    </location>
</feature>
<protein>
    <recommendedName>
        <fullName evidence="7">Formin-J</fullName>
    </recommendedName>
</protein>
<dbReference type="PROSITE" id="PS51444">
    <property type="entry name" value="FH2"/>
    <property type="match status" value="1"/>
</dbReference>
<feature type="compositionally biased region" description="Low complexity" evidence="2">
    <location>
        <begin position="987"/>
        <end position="1044"/>
    </location>
</feature>
<feature type="region of interest" description="Disordered" evidence="2">
    <location>
        <begin position="1192"/>
        <end position="1214"/>
    </location>
</feature>
<dbReference type="Gene3D" id="1.25.10.10">
    <property type="entry name" value="Leucine-rich Repeat Variant"/>
    <property type="match status" value="1"/>
</dbReference>
<feature type="coiled-coil region" evidence="1">
    <location>
        <begin position="798"/>
        <end position="832"/>
    </location>
</feature>
<feature type="compositionally biased region" description="Polar residues" evidence="2">
    <location>
        <begin position="1474"/>
        <end position="1521"/>
    </location>
</feature>
<dbReference type="InterPro" id="IPR011989">
    <property type="entry name" value="ARM-like"/>
</dbReference>
<feature type="region of interest" description="Disordered" evidence="2">
    <location>
        <begin position="894"/>
        <end position="916"/>
    </location>
</feature>
<dbReference type="InterPro" id="IPR010472">
    <property type="entry name" value="FH3_dom"/>
</dbReference>
<dbReference type="InterPro" id="IPR014768">
    <property type="entry name" value="GBD/FH3_dom"/>
</dbReference>
<dbReference type="InterPro" id="IPR016024">
    <property type="entry name" value="ARM-type_fold"/>
</dbReference>
<dbReference type="EMBL" id="JAJJHW010002774">
    <property type="protein sequence ID" value="KAH8366251.1"/>
    <property type="molecule type" value="Genomic_DNA"/>
</dbReference>
<feature type="compositionally biased region" description="Low complexity" evidence="2">
    <location>
        <begin position="1113"/>
        <end position="1131"/>
    </location>
</feature>
<dbReference type="InterPro" id="IPR015425">
    <property type="entry name" value="FH2_Formin"/>
</dbReference>
<dbReference type="Gene3D" id="1.10.238.150">
    <property type="entry name" value="Formin, FH3 diaphanous domain"/>
    <property type="match status" value="1"/>
</dbReference>
<feature type="region of interest" description="Disordered" evidence="2">
    <location>
        <begin position="930"/>
        <end position="1053"/>
    </location>
</feature>
<dbReference type="SMART" id="SM00498">
    <property type="entry name" value="FH2"/>
    <property type="match status" value="1"/>
</dbReference>
<feature type="region of interest" description="Disordered" evidence="2">
    <location>
        <begin position="1316"/>
        <end position="1738"/>
    </location>
</feature>
<dbReference type="GO" id="GO:0003779">
    <property type="term" value="F:actin binding"/>
    <property type="evidence" value="ECO:0007669"/>
    <property type="project" value="InterPro"/>
</dbReference>
<feature type="compositionally biased region" description="Polar residues" evidence="2">
    <location>
        <begin position="1591"/>
        <end position="1600"/>
    </location>
</feature>
<feature type="compositionally biased region" description="Polar residues" evidence="2">
    <location>
        <begin position="1649"/>
        <end position="1662"/>
    </location>
</feature>
<feature type="compositionally biased region" description="Pro residues" evidence="2">
    <location>
        <begin position="350"/>
        <end position="367"/>
    </location>
</feature>
<dbReference type="SUPFAM" id="SSF48371">
    <property type="entry name" value="ARM repeat"/>
    <property type="match status" value="1"/>
</dbReference>
<evidence type="ECO:0008006" key="7">
    <source>
        <dbReference type="Google" id="ProtNLM"/>
    </source>
</evidence>
<reference evidence="5" key="1">
    <citation type="journal article" date="2021" name="Mol. Ecol. Resour.">
        <title>Phylogenomic analyses of the genus Drosophila reveals genomic signals of climate adaptation.</title>
        <authorList>
            <person name="Li F."/>
            <person name="Rane R.V."/>
            <person name="Luria V."/>
            <person name="Xiong Z."/>
            <person name="Chen J."/>
            <person name="Li Z."/>
            <person name="Catullo R.A."/>
            <person name="Griffin P.C."/>
            <person name="Schiffer M."/>
            <person name="Pearce S."/>
            <person name="Lee S.F."/>
            <person name="McElroy K."/>
            <person name="Stocker A."/>
            <person name="Shirriffs J."/>
            <person name="Cockerell F."/>
            <person name="Coppin C."/>
            <person name="Sgro C.M."/>
            <person name="Karger A."/>
            <person name="Cain J.W."/>
            <person name="Weber J.A."/>
            <person name="Santpere G."/>
            <person name="Kirschner M.W."/>
            <person name="Hoffmann A.A."/>
            <person name="Oakeshott J.G."/>
            <person name="Zhang G."/>
        </authorList>
    </citation>
    <scope>NUCLEOTIDE SEQUENCE</scope>
    <source>
        <strain evidence="5">BGI-SZ-2011g</strain>
    </source>
</reference>
<feature type="domain" description="FH2" evidence="4">
    <location>
        <begin position="414"/>
        <end position="823"/>
    </location>
</feature>
<dbReference type="SMART" id="SM01139">
    <property type="entry name" value="Drf_FH3"/>
    <property type="match status" value="1"/>
</dbReference>
<dbReference type="Pfam" id="PF06367">
    <property type="entry name" value="Drf_FH3"/>
    <property type="match status" value="2"/>
</dbReference>